<name>A0AAD4QXQ8_9BILA</name>
<evidence type="ECO:0000259" key="3">
    <source>
        <dbReference type="PROSITE" id="PS51670"/>
    </source>
</evidence>
<dbReference type="SMART" id="SM00254">
    <property type="entry name" value="ShKT"/>
    <property type="match status" value="2"/>
</dbReference>
<evidence type="ECO:0000256" key="2">
    <source>
        <dbReference type="SAM" id="SignalP"/>
    </source>
</evidence>
<feature type="chain" id="PRO_5042182243" evidence="2">
    <location>
        <begin position="28"/>
        <end position="551"/>
    </location>
</feature>
<accession>A0AAD4QXQ8</accession>
<feature type="domain" description="ShKT" evidence="3">
    <location>
        <begin position="315"/>
        <end position="350"/>
    </location>
</feature>
<dbReference type="AlphaFoldDB" id="A0AAD4QXQ8"/>
<evidence type="ECO:0000313" key="4">
    <source>
        <dbReference type="EMBL" id="KAI1708159.1"/>
    </source>
</evidence>
<gene>
    <name evidence="4" type="ORF">DdX_12109</name>
</gene>
<reference evidence="4" key="1">
    <citation type="submission" date="2022-01" db="EMBL/GenBank/DDBJ databases">
        <title>Genome Sequence Resource for Two Populations of Ditylenchus destructor, the Migratory Endoparasitic Phytonematode.</title>
        <authorList>
            <person name="Zhang H."/>
            <person name="Lin R."/>
            <person name="Xie B."/>
        </authorList>
    </citation>
    <scope>NUCLEOTIDE SEQUENCE</scope>
    <source>
        <strain evidence="4">BazhouSP</strain>
    </source>
</reference>
<dbReference type="Gene3D" id="1.10.10.1940">
    <property type="match status" value="1"/>
</dbReference>
<organism evidence="4 5">
    <name type="scientific">Ditylenchus destructor</name>
    <dbReference type="NCBI Taxonomy" id="166010"/>
    <lineage>
        <taxon>Eukaryota</taxon>
        <taxon>Metazoa</taxon>
        <taxon>Ecdysozoa</taxon>
        <taxon>Nematoda</taxon>
        <taxon>Chromadorea</taxon>
        <taxon>Rhabditida</taxon>
        <taxon>Tylenchina</taxon>
        <taxon>Tylenchomorpha</taxon>
        <taxon>Sphaerularioidea</taxon>
        <taxon>Anguinidae</taxon>
        <taxon>Anguininae</taxon>
        <taxon>Ditylenchus</taxon>
    </lineage>
</organism>
<dbReference type="Proteomes" id="UP001201812">
    <property type="component" value="Unassembled WGS sequence"/>
</dbReference>
<dbReference type="EMBL" id="JAKKPZ010000037">
    <property type="protein sequence ID" value="KAI1708159.1"/>
    <property type="molecule type" value="Genomic_DNA"/>
</dbReference>
<keyword evidence="2" id="KW-0732">Signal</keyword>
<dbReference type="Pfam" id="PF01549">
    <property type="entry name" value="ShK"/>
    <property type="match status" value="2"/>
</dbReference>
<keyword evidence="5" id="KW-1185">Reference proteome</keyword>
<proteinExistence type="predicted"/>
<sequence>MNSLKCFGAIHTIIAFLWLCISSLTSAQYGGYGGPIMPTNNRLGSGAYPYSAYGGGSPYSGGYLGSTGSTYGKPSYAYLNTYGGYRLSGYEGPYGGVTPYWQPGVAYPPGGYNSASTDCAILASTGQCANSLTTRTQCPISCGTGCPGDFFPGGEFGTGAGTYGGGLAGSIYSQYPNTGGYGSAGGLNGGGLGGYPQSSSKYAPGRNSSISYQPGLTGSYSSQLPTTYGSSSTTYGLPGSYGSTTPNFGAGSIYGANNPYGSSSALGGYGQGGYGSLGSGSLGSGPYGAGGFGGGSYGAGGYGAGAYGSGVNLQCEDSHIFGCQNWAQQGLCQTVPEYMTVYCRASCGVCGGGYGSEYGSGYGSPLGSSYGGLGSSNGGLGSNLGIGSGLGYTPGLGLGGSGLGLGPTGLGLGTSPLGYDALFSTDPTFSNLSPSLSSSADLLANNPGLLGTPSNADLLSSADPTLLGADQFGLGNLGGAGFLPYNPGLSPFGGKSSAFATEKKEAKPSAMAFHSSPQLALDRSLTSAGLDKTGAVPQLTTILKMDDLVTH</sequence>
<feature type="signal peptide" evidence="2">
    <location>
        <begin position="1"/>
        <end position="27"/>
    </location>
</feature>
<dbReference type="PROSITE" id="PS51670">
    <property type="entry name" value="SHKT"/>
    <property type="match status" value="1"/>
</dbReference>
<dbReference type="InterPro" id="IPR003582">
    <property type="entry name" value="ShKT_dom"/>
</dbReference>
<evidence type="ECO:0000256" key="1">
    <source>
        <dbReference type="PROSITE-ProRule" id="PRU01005"/>
    </source>
</evidence>
<protein>
    <submittedName>
        <fullName evidence="4">ShK domain-like domain-containing protein</fullName>
    </submittedName>
</protein>
<comment type="caution">
    <text evidence="4">The sequence shown here is derived from an EMBL/GenBank/DDBJ whole genome shotgun (WGS) entry which is preliminary data.</text>
</comment>
<comment type="caution">
    <text evidence="1">Lacks conserved residue(s) required for the propagation of feature annotation.</text>
</comment>
<evidence type="ECO:0000313" key="5">
    <source>
        <dbReference type="Proteomes" id="UP001201812"/>
    </source>
</evidence>